<sequence length="102" mass="10177">MLDRAADAVEQACGREILPGGDGQLDEELAYDLGAGVVTGSVLAAGLPQLSTGERIALVAVCALAAAMPGTVLNDLARELPALVATMDAATGAGRVSRSGDR</sequence>
<gene>
    <name evidence="1" type="ORF">OHA16_39655</name>
</gene>
<protein>
    <submittedName>
        <fullName evidence="1">Uncharacterized protein</fullName>
    </submittedName>
</protein>
<reference evidence="1" key="1">
    <citation type="submission" date="2022-10" db="EMBL/GenBank/DDBJ databases">
        <title>The complete genomes of actinobacterial strains from the NBC collection.</title>
        <authorList>
            <person name="Joergensen T.S."/>
            <person name="Alvarez Arevalo M."/>
            <person name="Sterndorff E.B."/>
            <person name="Faurdal D."/>
            <person name="Vuksanovic O."/>
            <person name="Mourched A.-S."/>
            <person name="Charusanti P."/>
            <person name="Shaw S."/>
            <person name="Blin K."/>
            <person name="Weber T."/>
        </authorList>
    </citation>
    <scope>NUCLEOTIDE SEQUENCE</scope>
    <source>
        <strain evidence="1">NBC_00222</strain>
    </source>
</reference>
<evidence type="ECO:0000313" key="1">
    <source>
        <dbReference type="EMBL" id="WUQ88579.1"/>
    </source>
</evidence>
<dbReference type="RefSeq" id="WP_328959125.1">
    <property type="nucleotide sequence ID" value="NZ_CP108110.1"/>
</dbReference>
<organism evidence="1 2">
    <name type="scientific">Kitasatospora purpeofusca</name>
    <dbReference type="NCBI Taxonomy" id="67352"/>
    <lineage>
        <taxon>Bacteria</taxon>
        <taxon>Bacillati</taxon>
        <taxon>Actinomycetota</taxon>
        <taxon>Actinomycetes</taxon>
        <taxon>Kitasatosporales</taxon>
        <taxon>Streptomycetaceae</taxon>
        <taxon>Kitasatospora</taxon>
    </lineage>
</organism>
<keyword evidence="2" id="KW-1185">Reference proteome</keyword>
<accession>A0ABZ1UE84</accession>
<evidence type="ECO:0000313" key="2">
    <source>
        <dbReference type="Proteomes" id="UP001432222"/>
    </source>
</evidence>
<proteinExistence type="predicted"/>
<dbReference type="EMBL" id="CP108110">
    <property type="protein sequence ID" value="WUQ88579.1"/>
    <property type="molecule type" value="Genomic_DNA"/>
</dbReference>
<dbReference type="Proteomes" id="UP001432222">
    <property type="component" value="Chromosome"/>
</dbReference>
<name>A0ABZ1UE84_9ACTN</name>